<dbReference type="Gene3D" id="3.40.50.300">
    <property type="entry name" value="P-loop containing nucleotide triphosphate hydrolases"/>
    <property type="match status" value="1"/>
</dbReference>
<sequence length="1196" mass="136939">MASSSLSFEEKYDVFLSFRGEDTRNTFASYLYAALSAKQILTFMDHELERGDEISPTLTKAIEDSKISVIIFSENYASSTWCLDELVHILECKKTRGQVVIPIFYRIDPSVVRKQKGSYGVSFAELEERFKDRLEKVHLWRAALTEASNLCGLDSKDFRPENKLVQKIIEDISLKLPKCLSFNEHFKRHLIGIEKHIKEIESRLSIGTKEVRIIGIWGMGGIGKTTLASVVFQRLSYIHFEGYYFLWNVREEYSRLGANHLRKKFFSELLSDKSILRMDTPFVASPFIHDKLHRKKVLIVLDDVDSSIQLEALIAGYDHFALGSRIIVTTRNVQVLKKVADDIYKLEGLNEIESLELFNMHAFGKSSPPKDYEMLSNNLTSYADGNPLALKVLGSFLHSKRIDEWESALNKLKTIPNKDILDVLRISYEGLDKGDQNLFLDIACLINQSFTREDAENMLDAGDSFVKIGLTVLIEKSLIESRKDNELGMHDLLRQVGRTIVCDEHKEPGKRSRLWDVKDVCHVLERNTGTAAVEGISFNMSKIGKDIKMCQAAFSEMYNLRILKIFCDNIHNNKFKLYLPQGLGSYLSDKLTYLQWDLYPLKSLPSKFSPENLVELILRGSHIQKLWNHYEVKSLPLLRRIDLSYSKFLTQLPDLSHSPNLESINLEGCKSLVHVLPSLQNLDRLTYLNLSGCFKLRDFQEISERTEWYLDVARYLNNFTFLKSYIQSFTGNSCLYSSQAHISQKFAPNLRCLLLRETAIEAVPPSICRLSGLVQLDLSYCTRLKSLPTSICHLKSLESLNMSGCEKLKMFPEILEPMEHLTLLKLDESGIKELPESIENLVSLTDLCLSHCGELECLPNNLCNLRNLQRIYLNSCSKFQKLPSLPPSLLVLWVQYCERLKSLPELPSLFLSLFAAGSASLENIPTWRAPLPRDIIESRDCGTDFCGREKLDQNTRNAMLADHEDIQILSRLKFGTTGTNDDVHVFGYPGDEIPKWFSYQTCGTSINNIMLPPYWNDEEFLGLVFCIVLARNTVVDNISVAASCKLNFKTIDDEHIYECYNSSQSFEENKDSSDHVVIWSSPFSKWNIEFNKGTDGLNWPTTCSTEASFHVCLVYYEHSEHWSWREVNNLGSKYGEIKKFGVRFVYKQDVERCDAETEGKNKRRFSEWCESSGSEAVGSHEEEEDDESHSKKLKVM</sequence>
<keyword evidence="5" id="KW-0611">Plant defense</keyword>
<keyword evidence="3" id="KW-0677">Repeat</keyword>
<dbReference type="GeneID" id="132804141"/>
<reference evidence="11" key="1">
    <citation type="submission" date="2025-08" db="UniProtKB">
        <authorList>
            <consortium name="RefSeq"/>
        </authorList>
    </citation>
    <scope>IDENTIFICATION</scope>
    <source>
        <tissue evidence="11">Seedling</tissue>
    </source>
</reference>
<dbReference type="Pfam" id="PF01582">
    <property type="entry name" value="TIR"/>
    <property type="match status" value="1"/>
</dbReference>
<dbReference type="PANTHER" id="PTHR11017:SF479">
    <property type="entry name" value="DISEASE RESISTANCE PROTEIN (TIR-NBS-LRR CLASS) FAMILY"/>
    <property type="match status" value="1"/>
</dbReference>
<dbReference type="InterPro" id="IPR058192">
    <property type="entry name" value="WHD_ROQ1-like"/>
</dbReference>
<evidence type="ECO:0000313" key="11">
    <source>
        <dbReference type="RefSeq" id="XP_060674102.1"/>
    </source>
</evidence>
<evidence type="ECO:0000256" key="1">
    <source>
        <dbReference type="ARBA" id="ARBA00011982"/>
    </source>
</evidence>
<dbReference type="SUPFAM" id="SSF52540">
    <property type="entry name" value="P-loop containing nucleoside triphosphate hydrolases"/>
    <property type="match status" value="1"/>
</dbReference>
<keyword evidence="10" id="KW-1185">Reference proteome</keyword>
<protein>
    <recommendedName>
        <fullName evidence="1">ADP-ribosyl cyclase/cyclic ADP-ribose hydrolase</fullName>
        <ecNumber evidence="1">3.2.2.6</ecNumber>
    </recommendedName>
</protein>
<proteinExistence type="predicted"/>
<accession>A0ABM4ABL1</accession>
<dbReference type="InterPro" id="IPR032675">
    <property type="entry name" value="LRR_dom_sf"/>
</dbReference>
<feature type="region of interest" description="Disordered" evidence="8">
    <location>
        <begin position="1156"/>
        <end position="1196"/>
    </location>
</feature>
<organism evidence="10 11">
    <name type="scientific">Ziziphus jujuba</name>
    <name type="common">Chinese jujube</name>
    <name type="synonym">Ziziphus sativa</name>
    <dbReference type="NCBI Taxonomy" id="326968"/>
    <lineage>
        <taxon>Eukaryota</taxon>
        <taxon>Viridiplantae</taxon>
        <taxon>Streptophyta</taxon>
        <taxon>Embryophyta</taxon>
        <taxon>Tracheophyta</taxon>
        <taxon>Spermatophyta</taxon>
        <taxon>Magnoliopsida</taxon>
        <taxon>eudicotyledons</taxon>
        <taxon>Gunneridae</taxon>
        <taxon>Pentapetalae</taxon>
        <taxon>rosids</taxon>
        <taxon>fabids</taxon>
        <taxon>Rosales</taxon>
        <taxon>Rhamnaceae</taxon>
        <taxon>Paliureae</taxon>
        <taxon>Ziziphus</taxon>
    </lineage>
</organism>
<dbReference type="Gene3D" id="3.40.50.10140">
    <property type="entry name" value="Toll/interleukin-1 receptor homology (TIR) domain"/>
    <property type="match status" value="1"/>
</dbReference>
<evidence type="ECO:0000256" key="2">
    <source>
        <dbReference type="ARBA" id="ARBA00022614"/>
    </source>
</evidence>
<dbReference type="Pfam" id="PF20160">
    <property type="entry name" value="C-JID"/>
    <property type="match status" value="1"/>
</dbReference>
<dbReference type="InterPro" id="IPR044974">
    <property type="entry name" value="Disease_R_plants"/>
</dbReference>
<dbReference type="InterPro" id="IPR035897">
    <property type="entry name" value="Toll_tir_struct_dom_sf"/>
</dbReference>
<dbReference type="InterPro" id="IPR045344">
    <property type="entry name" value="C-JID"/>
</dbReference>
<comment type="catalytic activity">
    <reaction evidence="7">
        <text>NAD(+) + H2O = ADP-D-ribose + nicotinamide + H(+)</text>
        <dbReference type="Rhea" id="RHEA:16301"/>
        <dbReference type="ChEBI" id="CHEBI:15377"/>
        <dbReference type="ChEBI" id="CHEBI:15378"/>
        <dbReference type="ChEBI" id="CHEBI:17154"/>
        <dbReference type="ChEBI" id="CHEBI:57540"/>
        <dbReference type="ChEBI" id="CHEBI:57967"/>
        <dbReference type="EC" id="3.2.2.6"/>
    </reaction>
    <physiologicalReaction direction="left-to-right" evidence="7">
        <dbReference type="Rhea" id="RHEA:16302"/>
    </physiologicalReaction>
</comment>
<feature type="domain" description="TIR" evidence="9">
    <location>
        <begin position="10"/>
        <end position="176"/>
    </location>
</feature>
<evidence type="ECO:0000256" key="6">
    <source>
        <dbReference type="ARBA" id="ARBA00023027"/>
    </source>
</evidence>
<evidence type="ECO:0000256" key="5">
    <source>
        <dbReference type="ARBA" id="ARBA00022821"/>
    </source>
</evidence>
<dbReference type="Pfam" id="PF23282">
    <property type="entry name" value="WHD_ROQ1"/>
    <property type="match status" value="1"/>
</dbReference>
<dbReference type="InterPro" id="IPR042197">
    <property type="entry name" value="Apaf_helical"/>
</dbReference>
<dbReference type="InterPro" id="IPR002182">
    <property type="entry name" value="NB-ARC"/>
</dbReference>
<dbReference type="PROSITE" id="PS50104">
    <property type="entry name" value="TIR"/>
    <property type="match status" value="1"/>
</dbReference>
<evidence type="ECO:0000256" key="4">
    <source>
        <dbReference type="ARBA" id="ARBA00022801"/>
    </source>
</evidence>
<dbReference type="SUPFAM" id="SSF52200">
    <property type="entry name" value="Toll/Interleukin receptor TIR domain"/>
    <property type="match status" value="1"/>
</dbReference>
<evidence type="ECO:0000313" key="10">
    <source>
        <dbReference type="Proteomes" id="UP001652623"/>
    </source>
</evidence>
<name>A0ABM4ABL1_ZIZJJ</name>
<dbReference type="SMART" id="SM00255">
    <property type="entry name" value="TIR"/>
    <property type="match status" value="1"/>
</dbReference>
<keyword evidence="4" id="KW-0378">Hydrolase</keyword>
<evidence type="ECO:0000259" key="9">
    <source>
        <dbReference type="PROSITE" id="PS50104"/>
    </source>
</evidence>
<dbReference type="EC" id="3.2.2.6" evidence="1"/>
<dbReference type="Gene3D" id="3.80.10.10">
    <property type="entry name" value="Ribonuclease Inhibitor"/>
    <property type="match status" value="2"/>
</dbReference>
<evidence type="ECO:0000256" key="7">
    <source>
        <dbReference type="ARBA" id="ARBA00047304"/>
    </source>
</evidence>
<dbReference type="InterPro" id="IPR000157">
    <property type="entry name" value="TIR_dom"/>
</dbReference>
<dbReference type="InterPro" id="IPR058546">
    <property type="entry name" value="RPS4B/Roq1-like_LRR"/>
</dbReference>
<dbReference type="Gene3D" id="1.10.8.430">
    <property type="entry name" value="Helical domain of apoptotic protease-activating factors"/>
    <property type="match status" value="1"/>
</dbReference>
<dbReference type="SUPFAM" id="SSF52058">
    <property type="entry name" value="L domain-like"/>
    <property type="match status" value="1"/>
</dbReference>
<evidence type="ECO:0000256" key="8">
    <source>
        <dbReference type="SAM" id="MobiDB-lite"/>
    </source>
</evidence>
<dbReference type="PRINTS" id="PR00364">
    <property type="entry name" value="DISEASERSIST"/>
</dbReference>
<dbReference type="Proteomes" id="UP001652623">
    <property type="component" value="Chromosome 6"/>
</dbReference>
<gene>
    <name evidence="11" type="primary">LOC132804141</name>
</gene>
<feature type="compositionally biased region" description="Basic and acidic residues" evidence="8">
    <location>
        <begin position="1156"/>
        <end position="1167"/>
    </location>
</feature>
<evidence type="ECO:0000256" key="3">
    <source>
        <dbReference type="ARBA" id="ARBA00022737"/>
    </source>
</evidence>
<dbReference type="InterPro" id="IPR027417">
    <property type="entry name" value="P-loop_NTPase"/>
</dbReference>
<dbReference type="RefSeq" id="XP_060674102.1">
    <property type="nucleotide sequence ID" value="XM_060818119.1"/>
</dbReference>
<keyword evidence="2" id="KW-0433">Leucine-rich repeat</keyword>
<dbReference type="Pfam" id="PF23286">
    <property type="entry name" value="LRR_13"/>
    <property type="match status" value="1"/>
</dbReference>
<dbReference type="Pfam" id="PF00931">
    <property type="entry name" value="NB-ARC"/>
    <property type="match status" value="1"/>
</dbReference>
<dbReference type="PANTHER" id="PTHR11017">
    <property type="entry name" value="LEUCINE-RICH REPEAT-CONTAINING PROTEIN"/>
    <property type="match status" value="1"/>
</dbReference>
<keyword evidence="6" id="KW-0520">NAD</keyword>